<dbReference type="AlphaFoldDB" id="A0ABD2W0Y5"/>
<gene>
    <name evidence="1" type="ORF">TKK_017906</name>
</gene>
<evidence type="ECO:0000313" key="2">
    <source>
        <dbReference type="Proteomes" id="UP001627154"/>
    </source>
</evidence>
<dbReference type="EMBL" id="JBJJXI010000145">
    <property type="protein sequence ID" value="KAL3386714.1"/>
    <property type="molecule type" value="Genomic_DNA"/>
</dbReference>
<protein>
    <submittedName>
        <fullName evidence="1">Uncharacterized protein</fullName>
    </submittedName>
</protein>
<keyword evidence="2" id="KW-1185">Reference proteome</keyword>
<dbReference type="Proteomes" id="UP001627154">
    <property type="component" value="Unassembled WGS sequence"/>
</dbReference>
<reference evidence="1 2" key="1">
    <citation type="journal article" date="2024" name="bioRxiv">
        <title>A reference genome for Trichogramma kaykai: A tiny desert-dwelling parasitoid wasp with competing sex-ratio distorters.</title>
        <authorList>
            <person name="Culotta J."/>
            <person name="Lindsey A.R."/>
        </authorList>
    </citation>
    <scope>NUCLEOTIDE SEQUENCE [LARGE SCALE GENOMIC DNA]</scope>
    <source>
        <strain evidence="1 2">KSX58</strain>
    </source>
</reference>
<accession>A0ABD2W0Y5</accession>
<name>A0ABD2W0Y5_9HYME</name>
<evidence type="ECO:0000313" key="1">
    <source>
        <dbReference type="EMBL" id="KAL3386714.1"/>
    </source>
</evidence>
<sequence>MLASRVARRTTGLGDMSDHCYWPETTLGSVRMSWTIGRAVGDELASANIAQPAVAKQLDLDLGIGSRPLVASFLEQ</sequence>
<proteinExistence type="predicted"/>
<organism evidence="1 2">
    <name type="scientific">Trichogramma kaykai</name>
    <dbReference type="NCBI Taxonomy" id="54128"/>
    <lineage>
        <taxon>Eukaryota</taxon>
        <taxon>Metazoa</taxon>
        <taxon>Ecdysozoa</taxon>
        <taxon>Arthropoda</taxon>
        <taxon>Hexapoda</taxon>
        <taxon>Insecta</taxon>
        <taxon>Pterygota</taxon>
        <taxon>Neoptera</taxon>
        <taxon>Endopterygota</taxon>
        <taxon>Hymenoptera</taxon>
        <taxon>Apocrita</taxon>
        <taxon>Proctotrupomorpha</taxon>
        <taxon>Chalcidoidea</taxon>
        <taxon>Trichogrammatidae</taxon>
        <taxon>Trichogramma</taxon>
    </lineage>
</organism>
<comment type="caution">
    <text evidence="1">The sequence shown here is derived from an EMBL/GenBank/DDBJ whole genome shotgun (WGS) entry which is preliminary data.</text>
</comment>